<proteinExistence type="predicted"/>
<dbReference type="Proteomes" id="UP000017837">
    <property type="component" value="Unassembled WGS sequence"/>
</dbReference>
<dbReference type="PATRIC" id="fig|1121022.4.peg.4169"/>
<evidence type="ECO:0000313" key="3">
    <source>
        <dbReference type="Proteomes" id="UP000017837"/>
    </source>
</evidence>
<organism evidence="2 3">
    <name type="scientific">Asticcacaulis benevestitus DSM 16100 = ATCC BAA-896</name>
    <dbReference type="NCBI Taxonomy" id="1121022"/>
    <lineage>
        <taxon>Bacteria</taxon>
        <taxon>Pseudomonadati</taxon>
        <taxon>Pseudomonadota</taxon>
        <taxon>Alphaproteobacteria</taxon>
        <taxon>Caulobacterales</taxon>
        <taxon>Caulobacteraceae</taxon>
        <taxon>Asticcacaulis</taxon>
    </lineage>
</organism>
<dbReference type="InterPro" id="IPR013097">
    <property type="entry name" value="Dabb"/>
</dbReference>
<protein>
    <recommendedName>
        <fullName evidence="1">Stress-response A/B barrel domain-containing protein</fullName>
    </recommendedName>
</protein>
<dbReference type="EMBL" id="AWGB01000070">
    <property type="protein sequence ID" value="ESQ83421.1"/>
    <property type="molecule type" value="Genomic_DNA"/>
</dbReference>
<keyword evidence="3" id="KW-1185">Reference proteome</keyword>
<dbReference type="PROSITE" id="PS51502">
    <property type="entry name" value="S_R_A_B_BARREL"/>
    <property type="match status" value="1"/>
</dbReference>
<feature type="domain" description="Stress-response A/B barrel" evidence="1">
    <location>
        <begin position="1"/>
        <end position="46"/>
    </location>
</feature>
<dbReference type="Pfam" id="PF07876">
    <property type="entry name" value="Dabb"/>
    <property type="match status" value="1"/>
</dbReference>
<accession>V4P5P5</accession>
<evidence type="ECO:0000259" key="1">
    <source>
        <dbReference type="PROSITE" id="PS51502"/>
    </source>
</evidence>
<evidence type="ECO:0000313" key="2">
    <source>
        <dbReference type="EMBL" id="ESQ83421.1"/>
    </source>
</evidence>
<gene>
    <name evidence="2" type="ORF">ABENE_20350</name>
</gene>
<dbReference type="Gene3D" id="3.30.70.100">
    <property type="match status" value="1"/>
</dbReference>
<dbReference type="InterPro" id="IPR011008">
    <property type="entry name" value="Dimeric_a/b-barrel"/>
</dbReference>
<reference evidence="2 3" key="1">
    <citation type="journal article" date="2014" name="Nature">
        <title>Sequential evolution of bacterial morphology by co-option of a developmental regulator.</title>
        <authorList>
            <person name="Jiang C."/>
            <person name="Brown P.J."/>
            <person name="Ducret A."/>
            <person name="Brun Y.V."/>
        </authorList>
    </citation>
    <scope>NUCLEOTIDE SEQUENCE [LARGE SCALE GENOMIC DNA]</scope>
    <source>
        <strain evidence="2 3">DSM 16100</strain>
    </source>
</reference>
<sequence>MQAFELSRQVSPKNAFTFCVSMAFADRAAYDAYNIHPAHVDFVQTR</sequence>
<name>V4P5P5_9CAUL</name>
<dbReference type="AlphaFoldDB" id="V4P5P5"/>
<dbReference type="SUPFAM" id="SSF54909">
    <property type="entry name" value="Dimeric alpha+beta barrel"/>
    <property type="match status" value="1"/>
</dbReference>
<comment type="caution">
    <text evidence="2">The sequence shown here is derived from an EMBL/GenBank/DDBJ whole genome shotgun (WGS) entry which is preliminary data.</text>
</comment>